<evidence type="ECO:0000256" key="1">
    <source>
        <dbReference type="ARBA" id="ARBA00004584"/>
    </source>
</evidence>
<dbReference type="eggNOG" id="ENOG502TG08">
    <property type="taxonomic scope" value="Eukaryota"/>
</dbReference>
<evidence type="ECO:0000313" key="5">
    <source>
        <dbReference type="WBParaSite" id="Csp11.Scaffold629.g8179.t1"/>
    </source>
</evidence>
<evidence type="ECO:0000313" key="4">
    <source>
        <dbReference type="Proteomes" id="UP000095282"/>
    </source>
</evidence>
<dbReference type="PROSITE" id="PS50013">
    <property type="entry name" value="CHROMO_2"/>
    <property type="match status" value="1"/>
</dbReference>
<sequence length="491" mass="57120">MPVKSKKPKKAKVIEIVDTELYEIEKIGGNKLKNNTILYDMKWKGYSSEWDTAETEWRMTCDEKLIDFAKTKIVHSYIDKIPEFLKNLEKFKDNRTVILNVLDPLSIFAMTTIQCSSVKFVDTDTVGSKLMLCQYIRDCNQHHVLHSAFVPTEQEIDASAERYLRDLKFRLKLFPEYPLVKIIFPFEPDRVFYSPPPLSNILFEPVPIEMHERKDKYYFATKSEDIGFNDTFPFIDQKDFDDQPDRNPLYYDLFGYNKSKRVFSSEKRVVSDSRFKANLELCQDLGSGWELFCAHDVDMDTPLLLMSGIISPVEIAHRTLVRFGERVAFSSFIEIPSTDMCLDRREFYDFSKFIPHSCTPTCSVRLANSGTPIPDLIVYSLVPLTQDNGRAITLDYYGQFTNEVAQFFKKYRGSEGKIFRLYETETDFVHCQCQSPKCREVLYIDKSIKSTESKATKSEKLSLLPPSFEFRGMSIAESTRVWEIRNGRFVE</sequence>
<dbReference type="WBParaSite" id="Csp11.Scaffold629.g8179.t1">
    <property type="protein sequence ID" value="Csp11.Scaffold629.g8179.t1"/>
    <property type="gene ID" value="Csp11.Scaffold629.g8179"/>
</dbReference>
<dbReference type="GO" id="GO:0000775">
    <property type="term" value="C:chromosome, centromeric region"/>
    <property type="evidence" value="ECO:0007669"/>
    <property type="project" value="UniProtKB-SubCell"/>
</dbReference>
<dbReference type="Gene3D" id="2.170.270.10">
    <property type="entry name" value="SET domain"/>
    <property type="match status" value="1"/>
</dbReference>
<dbReference type="SUPFAM" id="SSF82199">
    <property type="entry name" value="SET domain"/>
    <property type="match status" value="1"/>
</dbReference>
<comment type="subcellular location">
    <subcellularLocation>
        <location evidence="1">Chromosome</location>
        <location evidence="1">Centromere</location>
    </subcellularLocation>
</comment>
<name>A0A1I7UDB5_9PELO</name>
<proteinExistence type="predicted"/>
<dbReference type="Gene3D" id="2.40.50.40">
    <property type="match status" value="1"/>
</dbReference>
<dbReference type="Proteomes" id="UP000095282">
    <property type="component" value="Unplaced"/>
</dbReference>
<keyword evidence="4" id="KW-1185">Reference proteome</keyword>
<dbReference type="InterPro" id="IPR001214">
    <property type="entry name" value="SET_dom"/>
</dbReference>
<accession>A0A1I7UDB5</accession>
<dbReference type="InterPro" id="IPR046341">
    <property type="entry name" value="SET_dom_sf"/>
</dbReference>
<feature type="domain" description="Chromo" evidence="3">
    <location>
        <begin position="22"/>
        <end position="80"/>
    </location>
</feature>
<evidence type="ECO:0000256" key="2">
    <source>
        <dbReference type="ARBA" id="ARBA00023328"/>
    </source>
</evidence>
<reference evidence="5" key="1">
    <citation type="submission" date="2016-11" db="UniProtKB">
        <authorList>
            <consortium name="WormBaseParasite"/>
        </authorList>
    </citation>
    <scope>IDENTIFICATION</scope>
</reference>
<dbReference type="CDD" id="cd00024">
    <property type="entry name" value="CD_CSD"/>
    <property type="match status" value="1"/>
</dbReference>
<keyword evidence="2" id="KW-0137">Centromere</keyword>
<dbReference type="InterPro" id="IPR016197">
    <property type="entry name" value="Chromo-like_dom_sf"/>
</dbReference>
<evidence type="ECO:0000259" key="3">
    <source>
        <dbReference type="PROSITE" id="PS50013"/>
    </source>
</evidence>
<protein>
    <submittedName>
        <fullName evidence="5">Chromo domain-containing protein</fullName>
    </submittedName>
</protein>
<dbReference type="AlphaFoldDB" id="A0A1I7UDB5"/>
<organism evidence="4 5">
    <name type="scientific">Caenorhabditis tropicalis</name>
    <dbReference type="NCBI Taxonomy" id="1561998"/>
    <lineage>
        <taxon>Eukaryota</taxon>
        <taxon>Metazoa</taxon>
        <taxon>Ecdysozoa</taxon>
        <taxon>Nematoda</taxon>
        <taxon>Chromadorea</taxon>
        <taxon>Rhabditida</taxon>
        <taxon>Rhabditina</taxon>
        <taxon>Rhabditomorpha</taxon>
        <taxon>Rhabditoidea</taxon>
        <taxon>Rhabditidae</taxon>
        <taxon>Peloderinae</taxon>
        <taxon>Caenorhabditis</taxon>
    </lineage>
</organism>
<dbReference type="SUPFAM" id="SSF54160">
    <property type="entry name" value="Chromo domain-like"/>
    <property type="match status" value="1"/>
</dbReference>
<dbReference type="SMART" id="SM00317">
    <property type="entry name" value="SET"/>
    <property type="match status" value="1"/>
</dbReference>
<dbReference type="InterPro" id="IPR000953">
    <property type="entry name" value="Chromo/chromo_shadow_dom"/>
</dbReference>